<dbReference type="PATRIC" id="fig|1300222.3.peg.872"/>
<sequence>MRDHTEALIVIQAAIHRTLGVRTDAHYREGYGVLFVPEGAPLMPSNVIAAYSEEALESMTLTRD</sequence>
<name>M8DMS0_9BACL</name>
<accession>M8DMS0</accession>
<proteinExistence type="predicted"/>
<dbReference type="STRING" id="1300222.I532_04220"/>
<organism evidence="1 2">
    <name type="scientific">Brevibacillus borstelensis AK1</name>
    <dbReference type="NCBI Taxonomy" id="1300222"/>
    <lineage>
        <taxon>Bacteria</taxon>
        <taxon>Bacillati</taxon>
        <taxon>Bacillota</taxon>
        <taxon>Bacilli</taxon>
        <taxon>Bacillales</taxon>
        <taxon>Paenibacillaceae</taxon>
        <taxon>Brevibacillus</taxon>
    </lineage>
</organism>
<keyword evidence="2" id="KW-1185">Reference proteome</keyword>
<evidence type="ECO:0000313" key="2">
    <source>
        <dbReference type="Proteomes" id="UP000012081"/>
    </source>
</evidence>
<dbReference type="Proteomes" id="UP000012081">
    <property type="component" value="Unassembled WGS sequence"/>
</dbReference>
<reference evidence="1 2" key="1">
    <citation type="submission" date="2013-03" db="EMBL/GenBank/DDBJ databases">
        <title>Assembly of a new bacterial strain Brevibacillus borstelensis AK1.</title>
        <authorList>
            <person name="Rajan I."/>
            <person name="PoliReddy D."/>
            <person name="Sugumar T."/>
            <person name="Rathinam K."/>
            <person name="Alqarawi S."/>
            <person name="Khalil A.B."/>
            <person name="Sivakumar N."/>
        </authorList>
    </citation>
    <scope>NUCLEOTIDE SEQUENCE [LARGE SCALE GENOMIC DNA]</scope>
    <source>
        <strain evidence="1 2">AK1</strain>
    </source>
</reference>
<dbReference type="AlphaFoldDB" id="M8DMS0"/>
<protein>
    <submittedName>
        <fullName evidence="1">Uncharacterized protein</fullName>
    </submittedName>
</protein>
<evidence type="ECO:0000313" key="1">
    <source>
        <dbReference type="EMBL" id="EMT54782.1"/>
    </source>
</evidence>
<comment type="caution">
    <text evidence="1">The sequence shown here is derived from an EMBL/GenBank/DDBJ whole genome shotgun (WGS) entry which is preliminary data.</text>
</comment>
<dbReference type="EMBL" id="APBN01000001">
    <property type="protein sequence ID" value="EMT54782.1"/>
    <property type="molecule type" value="Genomic_DNA"/>
</dbReference>
<gene>
    <name evidence="1" type="ORF">I532_04220</name>
</gene>
<dbReference type="RefSeq" id="WP_003386606.1">
    <property type="nucleotide sequence ID" value="NZ_APBN01000001.1"/>
</dbReference>